<proteinExistence type="predicted"/>
<evidence type="ECO:0000313" key="2">
    <source>
        <dbReference type="Proteomes" id="UP000060602"/>
    </source>
</evidence>
<accession>A0A2L0PTV4</accession>
<dbReference type="AlphaFoldDB" id="A0A2L0PTV4"/>
<reference evidence="2" key="1">
    <citation type="submission" date="2015-12" db="EMBL/GenBank/DDBJ databases">
        <title>FDA dAtabase for Regulatory Grade micrObial Sequences (FDA-ARGOS): Supporting development and validation of Infectious Disease Dx tests.</title>
        <authorList>
            <person name="Case J."/>
            <person name="Tallon L."/>
            <person name="Sadzewicz L."/>
            <person name="Sengamalay N."/>
            <person name="Ott S."/>
            <person name="Godinez A."/>
            <person name="Nagaraj S."/>
            <person name="Nadendla S."/>
            <person name="Sichtig H."/>
        </authorList>
    </citation>
    <scope>NUCLEOTIDE SEQUENCE [LARGE SCALE GENOMIC DNA]</scope>
    <source>
        <strain evidence="2">FDAARGOS_147</strain>
    </source>
</reference>
<protein>
    <submittedName>
        <fullName evidence="1">Uncharacterized protein</fullName>
    </submittedName>
</protein>
<name>A0A2L0PTV4_ALCXX</name>
<evidence type="ECO:0000313" key="1">
    <source>
        <dbReference type="EMBL" id="AUZ18136.1"/>
    </source>
</evidence>
<dbReference type="Proteomes" id="UP000060602">
    <property type="component" value="Chromosome"/>
</dbReference>
<organism evidence="1 2">
    <name type="scientific">Alcaligenes xylosoxydans xylosoxydans</name>
    <name type="common">Achromobacter xylosoxidans</name>
    <dbReference type="NCBI Taxonomy" id="85698"/>
    <lineage>
        <taxon>Bacteria</taxon>
        <taxon>Pseudomonadati</taxon>
        <taxon>Pseudomonadota</taxon>
        <taxon>Betaproteobacteria</taxon>
        <taxon>Burkholderiales</taxon>
        <taxon>Alcaligenaceae</taxon>
        <taxon>Achromobacter</taxon>
    </lineage>
</organism>
<gene>
    <name evidence="1" type="ORF">AL504_31595</name>
</gene>
<dbReference type="EMBL" id="CP014060">
    <property type="protein sequence ID" value="AUZ18136.1"/>
    <property type="molecule type" value="Genomic_DNA"/>
</dbReference>
<sequence length="60" mass="6858">MRHGRAPVIRAELPRTVASTAQRKQSAIRLPDDFWHRVVTTLRPTFHDRGVNRTPLRSAG</sequence>